<protein>
    <submittedName>
        <fullName evidence="1">Uncharacterized protein</fullName>
    </submittedName>
</protein>
<dbReference type="Proteomes" id="UP000652153">
    <property type="component" value="Unassembled WGS sequence"/>
</dbReference>
<sequence>MELMKQTKQMSYDQFRAHVKRASRLRNVPLIKIVAFQEKYMKIEEMQFFDVEQNYMSVQACNTLWMNLKDKSFRTVVSQSLQFYQQMTNLGRHSLENLIRELYDTAVPVLLDYDPSRYYTLEQLVEILATDEDKLIEQLEMGRFKGAFINEEGKWLKPKPEVGSMESVYY</sequence>
<name>A0ABQ1ZEP3_9BACL</name>
<dbReference type="RefSeq" id="WP_146259781.1">
    <property type="nucleotide sequence ID" value="NZ_BMFU01000004.1"/>
</dbReference>
<gene>
    <name evidence="1" type="ORF">GCM10008014_30670</name>
</gene>
<keyword evidence="2" id="KW-1185">Reference proteome</keyword>
<organism evidence="1 2">
    <name type="scientific">Paenibacillus silvae</name>
    <dbReference type="NCBI Taxonomy" id="1325358"/>
    <lineage>
        <taxon>Bacteria</taxon>
        <taxon>Bacillati</taxon>
        <taxon>Bacillota</taxon>
        <taxon>Bacilli</taxon>
        <taxon>Bacillales</taxon>
        <taxon>Paenibacillaceae</taxon>
        <taxon>Paenibacillus</taxon>
    </lineage>
</organism>
<evidence type="ECO:0000313" key="2">
    <source>
        <dbReference type="Proteomes" id="UP000652153"/>
    </source>
</evidence>
<reference evidence="2" key="1">
    <citation type="journal article" date="2019" name="Int. J. Syst. Evol. Microbiol.">
        <title>The Global Catalogue of Microorganisms (GCM) 10K type strain sequencing project: providing services to taxonomists for standard genome sequencing and annotation.</title>
        <authorList>
            <consortium name="The Broad Institute Genomics Platform"/>
            <consortium name="The Broad Institute Genome Sequencing Center for Infectious Disease"/>
            <person name="Wu L."/>
            <person name="Ma J."/>
        </authorList>
    </citation>
    <scope>NUCLEOTIDE SEQUENCE [LARGE SCALE GENOMIC DNA]</scope>
    <source>
        <strain evidence="2">CGMCC 1.12770</strain>
    </source>
</reference>
<proteinExistence type="predicted"/>
<comment type="caution">
    <text evidence="1">The sequence shown here is derived from an EMBL/GenBank/DDBJ whole genome shotgun (WGS) entry which is preliminary data.</text>
</comment>
<evidence type="ECO:0000313" key="1">
    <source>
        <dbReference type="EMBL" id="GGH58242.1"/>
    </source>
</evidence>
<dbReference type="EMBL" id="BMFU01000004">
    <property type="protein sequence ID" value="GGH58242.1"/>
    <property type="molecule type" value="Genomic_DNA"/>
</dbReference>
<accession>A0ABQ1ZEP3</accession>